<dbReference type="RefSeq" id="WP_159427500.1">
    <property type="nucleotide sequence ID" value="NZ_FMYU01000006.1"/>
</dbReference>
<dbReference type="InterPro" id="IPR001296">
    <property type="entry name" value="Glyco_trans_1"/>
</dbReference>
<dbReference type="EMBL" id="FMYU01000006">
    <property type="protein sequence ID" value="SDC55777.1"/>
    <property type="molecule type" value="Genomic_DNA"/>
</dbReference>
<reference evidence="4" key="1">
    <citation type="submission" date="2016-10" db="EMBL/GenBank/DDBJ databases">
        <authorList>
            <person name="Varghese N."/>
            <person name="Submissions S."/>
        </authorList>
    </citation>
    <scope>NUCLEOTIDE SEQUENCE [LARGE SCALE GENOMIC DNA]</scope>
    <source>
        <strain evidence="4">DSM 8415</strain>
    </source>
</reference>
<evidence type="ECO:0000313" key="3">
    <source>
        <dbReference type="EMBL" id="SDC55777.1"/>
    </source>
</evidence>
<dbReference type="CDD" id="cd03801">
    <property type="entry name" value="GT4_PimA-like"/>
    <property type="match status" value="1"/>
</dbReference>
<gene>
    <name evidence="3" type="ORF">SAMN05660835_01015</name>
</gene>
<dbReference type="PANTHER" id="PTHR46401">
    <property type="entry name" value="GLYCOSYLTRANSFERASE WBBK-RELATED"/>
    <property type="match status" value="1"/>
</dbReference>
<feature type="domain" description="Glycosyl transferase family 1" evidence="2">
    <location>
        <begin position="209"/>
        <end position="362"/>
    </location>
</feature>
<proteinExistence type="predicted"/>
<evidence type="ECO:0000256" key="1">
    <source>
        <dbReference type="ARBA" id="ARBA00022679"/>
    </source>
</evidence>
<protein>
    <submittedName>
        <fullName evidence="3">Glycosyltransferase involved in cell wall bisynthesis</fullName>
    </submittedName>
</protein>
<evidence type="ECO:0000313" key="4">
    <source>
        <dbReference type="Proteomes" id="UP000199411"/>
    </source>
</evidence>
<organism evidence="3 4">
    <name type="scientific">Desulfurella multipotens</name>
    <dbReference type="NCBI Taxonomy" id="79269"/>
    <lineage>
        <taxon>Bacteria</taxon>
        <taxon>Pseudomonadati</taxon>
        <taxon>Campylobacterota</taxon>
        <taxon>Desulfurellia</taxon>
        <taxon>Desulfurellales</taxon>
        <taxon>Desulfurellaceae</taxon>
        <taxon>Desulfurella</taxon>
    </lineage>
</organism>
<evidence type="ECO:0000259" key="2">
    <source>
        <dbReference type="Pfam" id="PF00534"/>
    </source>
</evidence>
<dbReference type="GO" id="GO:0009103">
    <property type="term" value="P:lipopolysaccharide biosynthetic process"/>
    <property type="evidence" value="ECO:0007669"/>
    <property type="project" value="TreeGrafter"/>
</dbReference>
<dbReference type="Pfam" id="PF00534">
    <property type="entry name" value="Glycos_transf_1"/>
    <property type="match status" value="1"/>
</dbReference>
<keyword evidence="4" id="KW-1185">Reference proteome</keyword>
<name>A0A1G6MKN8_9BACT</name>
<keyword evidence="1 3" id="KW-0808">Transferase</keyword>
<dbReference type="Gene3D" id="3.40.50.2000">
    <property type="entry name" value="Glycogen Phosphorylase B"/>
    <property type="match status" value="2"/>
</dbReference>
<dbReference type="Proteomes" id="UP000199411">
    <property type="component" value="Unassembled WGS sequence"/>
</dbReference>
<dbReference type="SUPFAM" id="SSF53756">
    <property type="entry name" value="UDP-Glycosyltransferase/glycogen phosphorylase"/>
    <property type="match status" value="1"/>
</dbReference>
<dbReference type="AlphaFoldDB" id="A0A1G6MKN8"/>
<dbReference type="GO" id="GO:0016757">
    <property type="term" value="F:glycosyltransferase activity"/>
    <property type="evidence" value="ECO:0007669"/>
    <property type="project" value="InterPro"/>
</dbReference>
<dbReference type="OrthoDB" id="9767517at2"/>
<sequence>MFKLQNNQIFTKDSQKLKILFINRKDYLENLGGDTIQMLAIINNLKDEIESSIQTDPNIIEKIIDKFDIVHIFNIQRLSETAFFVKLAKKHNKKIVISPIYADFSELEKRGRSIYYKLIKKILPKNIFNLAKDIKRVTKGLSYKTFLKENIHNFDKLFKKTLNACDFILPNSIAEKNYLKNFVADESKIKVIKNGVDENLLSDSMSASEFKQKYKINFEKFVLCVARIDERKNILNLLKATADDWNIKIVLIGKVYPTHKEYYKKCLEYIKPDKVIHINATLDQREISGAYKAAHTHALVSWLETPGLASLEAGLFGANLVIGMCDSTLEYFKNYAYFCNSNDLQSIYKTIKQSLIDERNHFKADEFIRKNYSWQKITQEYFEIYSNLVKVIK</sequence>
<dbReference type="PANTHER" id="PTHR46401:SF2">
    <property type="entry name" value="GLYCOSYLTRANSFERASE WBBK-RELATED"/>
    <property type="match status" value="1"/>
</dbReference>
<accession>A0A1G6MKN8</accession>